<organism evidence="10 11">
    <name type="scientific">Nocardioides bruguierae</name>
    <dbReference type="NCBI Taxonomy" id="2945102"/>
    <lineage>
        <taxon>Bacteria</taxon>
        <taxon>Bacillati</taxon>
        <taxon>Actinomycetota</taxon>
        <taxon>Actinomycetes</taxon>
        <taxon>Propionibacteriales</taxon>
        <taxon>Nocardioidaceae</taxon>
        <taxon>Nocardioides</taxon>
    </lineage>
</organism>
<evidence type="ECO:0000313" key="10">
    <source>
        <dbReference type="EMBL" id="MCM0622622.1"/>
    </source>
</evidence>
<keyword evidence="11" id="KW-1185">Reference proteome</keyword>
<dbReference type="Gene3D" id="4.10.430.20">
    <property type="match status" value="1"/>
</dbReference>
<dbReference type="GO" id="GO:0009098">
    <property type="term" value="P:L-leucine biosynthetic process"/>
    <property type="evidence" value="ECO:0007669"/>
    <property type="project" value="UniProtKB-KW"/>
</dbReference>
<dbReference type="Proteomes" id="UP001139485">
    <property type="component" value="Unassembled WGS sequence"/>
</dbReference>
<name>A0A9X2DC29_9ACTN</name>
<dbReference type="Pfam" id="PF00682">
    <property type="entry name" value="HMGL-like"/>
    <property type="match status" value="1"/>
</dbReference>
<reference evidence="10" key="1">
    <citation type="submission" date="2022-05" db="EMBL/GenBank/DDBJ databases">
        <authorList>
            <person name="Tuo L."/>
        </authorList>
    </citation>
    <scope>NUCLEOTIDE SEQUENCE</scope>
    <source>
        <strain evidence="10">BSK12Z-4</strain>
    </source>
</reference>
<evidence type="ECO:0000259" key="9">
    <source>
        <dbReference type="PROSITE" id="PS50991"/>
    </source>
</evidence>
<comment type="pathway">
    <text evidence="1">Amino-acid biosynthesis; L-leucine biosynthesis; L-leucine from 3-methyl-2-oxobutanoate: step 1/4.</text>
</comment>
<evidence type="ECO:0000256" key="8">
    <source>
        <dbReference type="ARBA" id="ARBA00023304"/>
    </source>
</evidence>
<gene>
    <name evidence="10" type="ORF">M8330_20235</name>
</gene>
<evidence type="ECO:0000256" key="5">
    <source>
        <dbReference type="ARBA" id="ARBA00022605"/>
    </source>
</evidence>
<dbReference type="GO" id="GO:0005829">
    <property type="term" value="C:cytosol"/>
    <property type="evidence" value="ECO:0007669"/>
    <property type="project" value="TreeGrafter"/>
</dbReference>
<dbReference type="PROSITE" id="PS00816">
    <property type="entry name" value="AIPM_HOMOCIT_SYNTH_2"/>
    <property type="match status" value="1"/>
</dbReference>
<evidence type="ECO:0000256" key="7">
    <source>
        <dbReference type="ARBA" id="ARBA00023211"/>
    </source>
</evidence>
<dbReference type="InterPro" id="IPR000891">
    <property type="entry name" value="PYR_CT"/>
</dbReference>
<evidence type="ECO:0000256" key="2">
    <source>
        <dbReference type="ARBA" id="ARBA00009396"/>
    </source>
</evidence>
<dbReference type="InterPro" id="IPR013785">
    <property type="entry name" value="Aldolase_TIM"/>
</dbReference>
<dbReference type="AlphaFoldDB" id="A0A9X2DC29"/>
<feature type="domain" description="Pyruvate carboxyltransferase" evidence="9">
    <location>
        <begin position="13"/>
        <end position="265"/>
    </location>
</feature>
<dbReference type="EC" id="2.3.3.13" evidence="3"/>
<dbReference type="SUPFAM" id="SSF51569">
    <property type="entry name" value="Aldolase"/>
    <property type="match status" value="1"/>
</dbReference>
<keyword evidence="7" id="KW-0464">Manganese</keyword>
<proteinExistence type="inferred from homology"/>
<dbReference type="PANTHER" id="PTHR10277:SF9">
    <property type="entry name" value="2-ISOPROPYLMALATE SYNTHASE 1, CHLOROPLASTIC-RELATED"/>
    <property type="match status" value="1"/>
</dbReference>
<dbReference type="Gene3D" id="3.20.20.70">
    <property type="entry name" value="Aldolase class I"/>
    <property type="match status" value="1"/>
</dbReference>
<dbReference type="InterPro" id="IPR002034">
    <property type="entry name" value="AIPM/Hcit_synth_CS"/>
</dbReference>
<sequence length="463" mass="49637">MTRTSLIPTDRSVRIIDATLREGSQTPGGALSLDQSVHVAQLLRAANVDAIECGHPLIGPHEEARVRAVVEAAGETPVLSHARMCEDDIDAVARTGATWVGLFLGVNEASVRHRRTPRDSTYVIERAVKHAVGLGLQVRVTIEDGTRTPSHLMMSCFESALIAGASRLCLADTVGALEPSEVAVRVSAITSVFSDTPVEAHLHDDRGLAMANALAAIDAGASWVSSSVNGLGERAGITDTAALAVNLHLRGQRDLPGSGDLQRLSDFVAAYSRSGPDARRPVVGSDVFHHVARLHQLAVEKEPTTYESIDPAALGRTRALGETRRLPQRQADLITKPPVISATELRHHRHGPGDRYVLIDDRFVSGAAQYCIARRFPEGEHPVVGHVDGHVHRCDSLFVFLGEADGYEGLDVEVTLGDEVFAVQSPASVFIPAGTYHSYRAVRGAGTYLNHVLSGSYNDSLLD</sequence>
<dbReference type="InterPro" id="IPR054691">
    <property type="entry name" value="LeuA/HCS_post-cat"/>
</dbReference>
<dbReference type="CDD" id="cd03174">
    <property type="entry name" value="DRE_TIM_metallolyase"/>
    <property type="match status" value="1"/>
</dbReference>
<evidence type="ECO:0000256" key="3">
    <source>
        <dbReference type="ARBA" id="ARBA00012973"/>
    </source>
</evidence>
<protein>
    <recommendedName>
        <fullName evidence="3">2-isopropylmalate synthase</fullName>
        <ecNumber evidence="3">2.3.3.13</ecNumber>
    </recommendedName>
</protein>
<evidence type="ECO:0000313" key="11">
    <source>
        <dbReference type="Proteomes" id="UP001139485"/>
    </source>
</evidence>
<dbReference type="GO" id="GO:0003852">
    <property type="term" value="F:2-isopropylmalate synthase activity"/>
    <property type="evidence" value="ECO:0007669"/>
    <property type="project" value="UniProtKB-EC"/>
</dbReference>
<evidence type="ECO:0000256" key="1">
    <source>
        <dbReference type="ARBA" id="ARBA00004689"/>
    </source>
</evidence>
<comment type="caution">
    <text evidence="10">The sequence shown here is derived from an EMBL/GenBank/DDBJ whole genome shotgun (WGS) entry which is preliminary data.</text>
</comment>
<keyword evidence="8" id="KW-0100">Branched-chain amino acid biosynthesis</keyword>
<dbReference type="Pfam" id="PF22617">
    <property type="entry name" value="HCS_D2"/>
    <property type="match status" value="1"/>
</dbReference>
<dbReference type="PROSITE" id="PS50991">
    <property type="entry name" value="PYR_CT"/>
    <property type="match status" value="1"/>
</dbReference>
<dbReference type="RefSeq" id="WP_250828805.1">
    <property type="nucleotide sequence ID" value="NZ_JAMOIL010000041.1"/>
</dbReference>
<dbReference type="InterPro" id="IPR050073">
    <property type="entry name" value="2-IPM_HCS-like"/>
</dbReference>
<dbReference type="EMBL" id="JAMOIL010000041">
    <property type="protein sequence ID" value="MCM0622622.1"/>
    <property type="molecule type" value="Genomic_DNA"/>
</dbReference>
<dbReference type="PANTHER" id="PTHR10277">
    <property type="entry name" value="HOMOCITRATE SYNTHASE-RELATED"/>
    <property type="match status" value="1"/>
</dbReference>
<evidence type="ECO:0000256" key="6">
    <source>
        <dbReference type="ARBA" id="ARBA00022679"/>
    </source>
</evidence>
<evidence type="ECO:0000256" key="4">
    <source>
        <dbReference type="ARBA" id="ARBA00022430"/>
    </source>
</evidence>
<keyword evidence="6" id="KW-0808">Transferase</keyword>
<accession>A0A9X2DC29</accession>
<comment type="similarity">
    <text evidence="2">Belongs to the alpha-IPM synthase/homocitrate synthase family. LeuA type 1 subfamily.</text>
</comment>
<keyword evidence="4" id="KW-0432">Leucine biosynthesis</keyword>
<keyword evidence="5" id="KW-0028">Amino-acid biosynthesis</keyword>